<dbReference type="InterPro" id="IPR010657">
    <property type="entry name" value="ImpA_N"/>
</dbReference>
<organism evidence="2">
    <name type="scientific">hydrothermal vent metagenome</name>
    <dbReference type="NCBI Taxonomy" id="652676"/>
    <lineage>
        <taxon>unclassified sequences</taxon>
        <taxon>metagenomes</taxon>
        <taxon>ecological metagenomes</taxon>
    </lineage>
</organism>
<name>A0A3B0ZWZ5_9ZZZZ</name>
<dbReference type="PANTHER" id="PTHR37951:SF1">
    <property type="entry name" value="TYPE VI SECRETION SYSTEM COMPONENT TSSA1"/>
    <property type="match status" value="1"/>
</dbReference>
<dbReference type="InterPro" id="IPR017740">
    <property type="entry name" value="TssA-like"/>
</dbReference>
<reference evidence="2" key="1">
    <citation type="submission" date="2018-06" db="EMBL/GenBank/DDBJ databases">
        <authorList>
            <person name="Zhirakovskaya E."/>
        </authorList>
    </citation>
    <scope>NUCLEOTIDE SEQUENCE</scope>
</reference>
<dbReference type="Pfam" id="PF06812">
    <property type="entry name" value="ImpA_N"/>
    <property type="match status" value="1"/>
</dbReference>
<accession>A0A3B0ZWZ5</accession>
<proteinExistence type="predicted"/>
<dbReference type="PANTHER" id="PTHR37951">
    <property type="entry name" value="CYTOPLASMIC PROTEIN-RELATED"/>
    <property type="match status" value="1"/>
</dbReference>
<protein>
    <submittedName>
        <fullName evidence="2">Uncharacterized protein ImpA</fullName>
    </submittedName>
</protein>
<evidence type="ECO:0000259" key="1">
    <source>
        <dbReference type="Pfam" id="PF06812"/>
    </source>
</evidence>
<evidence type="ECO:0000313" key="2">
    <source>
        <dbReference type="EMBL" id="VAW85116.1"/>
    </source>
</evidence>
<feature type="domain" description="ImpA N-terminal" evidence="1">
    <location>
        <begin position="2"/>
        <end position="85"/>
    </location>
</feature>
<gene>
    <name evidence="2" type="ORF">MNBD_GAMMA18-102</name>
</gene>
<feature type="non-terminal residue" evidence="2">
    <location>
        <position position="1"/>
    </location>
</feature>
<dbReference type="AlphaFoldDB" id="A0A3B0ZWZ5"/>
<dbReference type="NCBIfam" id="TIGR03363">
    <property type="entry name" value="VI_chp_8"/>
    <property type="match status" value="1"/>
</dbReference>
<sequence length="303" mass="32845">PAEEPDWNKVQTLATDILLRTKDLRVVASYLTRAVIHTDGFLGCAQALLLIRGYLEQYWDTVHPQLDPDDNLDPISRINAINALSDPQTILRSLRHSPLVHTQGVGVFSLRDMDIAAGKIILSNDEEGAAPPTQAIIDGALMGSELNELQENTTAINDSLDSIKQIRKLLIDLVDVESAPQLGELTTELTHAQTVLGKELSRRGIADAVPSKSGAEVSSDDVVKAGAGGSLTSSEVNSRAEVNQMLDKICDYYTRHEPSSPVPLLLQRAKRLASMGFMELINDLASDGVSQAEKVMGVDEKKS</sequence>
<dbReference type="EMBL" id="UOFP01000082">
    <property type="protein sequence ID" value="VAW85116.1"/>
    <property type="molecule type" value="Genomic_DNA"/>
</dbReference>